<dbReference type="Proteomes" id="UP001232148">
    <property type="component" value="Unassembled WGS sequence"/>
</dbReference>
<dbReference type="Pfam" id="PF25278">
    <property type="entry name" value="DUF7872"/>
    <property type="match status" value="1"/>
</dbReference>
<dbReference type="AlphaFoldDB" id="A0AAD9M086"/>
<reference evidence="2" key="1">
    <citation type="submission" date="2021-06" db="EMBL/GenBank/DDBJ databases">
        <title>Comparative genomics, transcriptomics and evolutionary studies reveal genomic signatures of adaptation to plant cell wall in hemibiotrophic fungi.</title>
        <authorList>
            <consortium name="DOE Joint Genome Institute"/>
            <person name="Baroncelli R."/>
            <person name="Diaz J.F."/>
            <person name="Benocci T."/>
            <person name="Peng M."/>
            <person name="Battaglia E."/>
            <person name="Haridas S."/>
            <person name="Andreopoulos W."/>
            <person name="Labutti K."/>
            <person name="Pangilinan J."/>
            <person name="Floch G.L."/>
            <person name="Makela M.R."/>
            <person name="Henrissat B."/>
            <person name="Grigoriev I.V."/>
            <person name="Crouch J.A."/>
            <person name="De Vries R.P."/>
            <person name="Sukno S.A."/>
            <person name="Thon M.R."/>
        </authorList>
    </citation>
    <scope>NUCLEOTIDE SEQUENCE</scope>
    <source>
        <strain evidence="2">MAFF235873</strain>
    </source>
</reference>
<name>A0AAD9M086_9PEZI</name>
<evidence type="ECO:0000313" key="3">
    <source>
        <dbReference type="Proteomes" id="UP001232148"/>
    </source>
</evidence>
<feature type="domain" description="DUF7872" evidence="1">
    <location>
        <begin position="92"/>
        <end position="291"/>
    </location>
</feature>
<organism evidence="2 3">
    <name type="scientific">Colletotrichum zoysiae</name>
    <dbReference type="NCBI Taxonomy" id="1216348"/>
    <lineage>
        <taxon>Eukaryota</taxon>
        <taxon>Fungi</taxon>
        <taxon>Dikarya</taxon>
        <taxon>Ascomycota</taxon>
        <taxon>Pezizomycotina</taxon>
        <taxon>Sordariomycetes</taxon>
        <taxon>Hypocreomycetidae</taxon>
        <taxon>Glomerellales</taxon>
        <taxon>Glomerellaceae</taxon>
        <taxon>Colletotrichum</taxon>
        <taxon>Colletotrichum graminicola species complex</taxon>
    </lineage>
</organism>
<gene>
    <name evidence="2" type="ORF">LX32DRAFT_639377</name>
</gene>
<proteinExistence type="predicted"/>
<dbReference type="PANTHER" id="PTHR33339:SF1">
    <property type="entry name" value="LYSM DOMAIN-CONTAINING PROTEIN"/>
    <property type="match status" value="1"/>
</dbReference>
<protein>
    <recommendedName>
        <fullName evidence="1">DUF7872 domain-containing protein</fullName>
    </recommendedName>
</protein>
<sequence length="319" mass="35708">MAIQGWNEYVNNLNAAIMYTASILGLKLGKVVDDLWPKKKDNVTPMKMTMAWINGIINAFPVTATFGKYAGMLGANVQGFNIITGGMMFPPSVGEQYVHWSQIGDQVGSLVGEYKKAIGAYAKSVLDAPIADPQWGINRMLSGGRFLARSNNFTQDDFDGWMYQSIEVNAIGLILQAQNVYVIRTFNMTGCHDSLDGVMCEAQPNGAWTQWRLHVKDADDYMPENDRAAKLYRSYGFNKERLLKGPSDCFDASDYVQLTNPWDAATERSAELDPWMLCNFNLNVCNFDASEDNHDTGDVENYVPAHTDRMCERQGIVWS</sequence>
<keyword evidence="3" id="KW-1185">Reference proteome</keyword>
<evidence type="ECO:0000259" key="1">
    <source>
        <dbReference type="Pfam" id="PF25278"/>
    </source>
</evidence>
<comment type="caution">
    <text evidence="2">The sequence shown here is derived from an EMBL/GenBank/DDBJ whole genome shotgun (WGS) entry which is preliminary data.</text>
</comment>
<dbReference type="EMBL" id="MU842868">
    <property type="protein sequence ID" value="KAK2029096.1"/>
    <property type="molecule type" value="Genomic_DNA"/>
</dbReference>
<evidence type="ECO:0000313" key="2">
    <source>
        <dbReference type="EMBL" id="KAK2029096.1"/>
    </source>
</evidence>
<dbReference type="PANTHER" id="PTHR33339">
    <property type="entry name" value="LYSM DOMAIN-CONTAINING PROTEIN"/>
    <property type="match status" value="1"/>
</dbReference>
<accession>A0AAD9M086</accession>
<dbReference type="InterPro" id="IPR057194">
    <property type="entry name" value="DUF7872"/>
</dbReference>